<name>A0A1D3CYI8_9EIME</name>
<evidence type="ECO:0000256" key="1">
    <source>
        <dbReference type="SAM" id="MobiDB-lite"/>
    </source>
</evidence>
<dbReference type="AlphaFoldDB" id="A0A1D3CYI8"/>
<organism evidence="2 3">
    <name type="scientific">Cyclospora cayetanensis</name>
    <dbReference type="NCBI Taxonomy" id="88456"/>
    <lineage>
        <taxon>Eukaryota</taxon>
        <taxon>Sar</taxon>
        <taxon>Alveolata</taxon>
        <taxon>Apicomplexa</taxon>
        <taxon>Conoidasida</taxon>
        <taxon>Coccidia</taxon>
        <taxon>Eucoccidiorida</taxon>
        <taxon>Eimeriorina</taxon>
        <taxon>Eimeriidae</taxon>
        <taxon>Cyclospora</taxon>
    </lineage>
</organism>
<feature type="compositionally biased region" description="Polar residues" evidence="1">
    <location>
        <begin position="99"/>
        <end position="109"/>
    </location>
</feature>
<proteinExistence type="predicted"/>
<dbReference type="InParanoid" id="A0A1D3CYI8"/>
<dbReference type="VEuPathDB" id="ToxoDB:cyc_01104"/>
<gene>
    <name evidence="2" type="ORF">cyc_01104</name>
</gene>
<feature type="compositionally biased region" description="Basic and acidic residues" evidence="1">
    <location>
        <begin position="112"/>
        <end position="138"/>
    </location>
</feature>
<dbReference type="EMBL" id="JROU02001494">
    <property type="protein sequence ID" value="OEH76262.1"/>
    <property type="molecule type" value="Genomic_DNA"/>
</dbReference>
<feature type="region of interest" description="Disordered" evidence="1">
    <location>
        <begin position="99"/>
        <end position="138"/>
    </location>
</feature>
<evidence type="ECO:0000313" key="3">
    <source>
        <dbReference type="Proteomes" id="UP000095192"/>
    </source>
</evidence>
<protein>
    <submittedName>
        <fullName evidence="2">Uncharacterized protein</fullName>
    </submittedName>
</protein>
<reference evidence="2 3" key="1">
    <citation type="journal article" date="2016" name="BMC Genomics">
        <title>Comparative genomics reveals Cyclospora cayetanensis possesses coccidia-like metabolism and invasion components but unique surface antigens.</title>
        <authorList>
            <person name="Liu S."/>
            <person name="Wang L."/>
            <person name="Zheng H."/>
            <person name="Xu Z."/>
            <person name="Roellig D.M."/>
            <person name="Li N."/>
            <person name="Frace M.A."/>
            <person name="Tang K."/>
            <person name="Arrowood M.J."/>
            <person name="Moss D.M."/>
            <person name="Zhang L."/>
            <person name="Feng Y."/>
            <person name="Xiao L."/>
        </authorList>
    </citation>
    <scope>NUCLEOTIDE SEQUENCE [LARGE SCALE GENOMIC DNA]</scope>
    <source>
        <strain evidence="2 3">CHN_HEN01</strain>
    </source>
</reference>
<accession>A0A1D3CYI8</accession>
<comment type="caution">
    <text evidence="2">The sequence shown here is derived from an EMBL/GenBank/DDBJ whole genome shotgun (WGS) entry which is preliminary data.</text>
</comment>
<evidence type="ECO:0000313" key="2">
    <source>
        <dbReference type="EMBL" id="OEH76262.1"/>
    </source>
</evidence>
<sequence length="236" mass="25065">MHLCIVQLATTRDCLPVRWKAGMESGLLRSSRLDEEALKEATRAHKSLAGRARGKHALRRLRGVVCLHSQDGDWTALFADMSFSSSKEPSVRSNLGTALSGAATNTRGGNSRGDKRAASRGGERAREQGCMHEKERGGRSLRHSDFALHAGMSNAQPLHTSSGGLRIQAATASVFVAMHAEVAVTDDECAECGSMKLDVVFSKTSPLKVLLPTTNSALAFVESANAEKEAGGCACS</sequence>
<keyword evidence="3" id="KW-1185">Reference proteome</keyword>
<dbReference type="Proteomes" id="UP000095192">
    <property type="component" value="Unassembled WGS sequence"/>
</dbReference>